<feature type="transmembrane region" description="Helical" evidence="1">
    <location>
        <begin position="133"/>
        <end position="154"/>
    </location>
</feature>
<proteinExistence type="predicted"/>
<dbReference type="CDD" id="cd01949">
    <property type="entry name" value="GGDEF"/>
    <property type="match status" value="1"/>
</dbReference>
<feature type="transmembrane region" description="Helical" evidence="1">
    <location>
        <begin position="26"/>
        <end position="47"/>
    </location>
</feature>
<evidence type="ECO:0000313" key="3">
    <source>
        <dbReference type="EMBL" id="SDR06893.1"/>
    </source>
</evidence>
<dbReference type="Gene3D" id="3.30.70.270">
    <property type="match status" value="1"/>
</dbReference>
<sequence length="329" mass="35399">MAAGLLIMCAANVVISIVEFDCMSRSQFMLSVVVSVLLLTSSAWWLLAPFPKRLQALAFVAFADAMVPLTVLSMCDSVNRIGPVSLSLPTALFIAFTLGEFAMLCHLLATGTTFAWVVVCWPATGAPSRWESAPLLGAILFVTVAVPAVMQVMVRLGRPEASALTNESRRDPLTNLHNRRAWESLAPRLLRRATTGDRVVVALIDIDRFKTFNDLLGHSFGDSVLRATAMKLTAVSPSALVCRYGGDEFVTACRVREDEVEEFVARCAEPAVHQGRRVLVSVGAAHAPVAADIDRLIVALFESADRALLGVKAKGGNGSAVVDYIETGR</sequence>
<dbReference type="Pfam" id="PF00990">
    <property type="entry name" value="GGDEF"/>
    <property type="match status" value="1"/>
</dbReference>
<dbReference type="AlphaFoldDB" id="A0A1H1G184"/>
<name>A0A1H1G184_9ACTN</name>
<feature type="domain" description="GGDEF" evidence="2">
    <location>
        <begin position="197"/>
        <end position="324"/>
    </location>
</feature>
<dbReference type="GO" id="GO:0005886">
    <property type="term" value="C:plasma membrane"/>
    <property type="evidence" value="ECO:0007669"/>
    <property type="project" value="TreeGrafter"/>
</dbReference>
<feature type="transmembrane region" description="Helical" evidence="1">
    <location>
        <begin position="92"/>
        <end position="121"/>
    </location>
</feature>
<dbReference type="PROSITE" id="PS50887">
    <property type="entry name" value="GGDEF"/>
    <property type="match status" value="1"/>
</dbReference>
<keyword evidence="1" id="KW-0472">Membrane</keyword>
<accession>A0A1H1G184</accession>
<dbReference type="InterPro" id="IPR050469">
    <property type="entry name" value="Diguanylate_Cyclase"/>
</dbReference>
<dbReference type="PANTHER" id="PTHR45138">
    <property type="entry name" value="REGULATORY COMPONENTS OF SENSORY TRANSDUCTION SYSTEM"/>
    <property type="match status" value="1"/>
</dbReference>
<reference evidence="4" key="1">
    <citation type="submission" date="2016-10" db="EMBL/GenBank/DDBJ databases">
        <authorList>
            <person name="Varghese N."/>
            <person name="Submissions S."/>
        </authorList>
    </citation>
    <scope>NUCLEOTIDE SEQUENCE [LARGE SCALE GENOMIC DNA]</scope>
    <source>
        <strain evidence="4">DSM 44142</strain>
    </source>
</reference>
<protein>
    <submittedName>
        <fullName evidence="3">Diguanylate cyclase (GGDEF) domain-containing protein</fullName>
    </submittedName>
</protein>
<dbReference type="GO" id="GO:0052621">
    <property type="term" value="F:diguanylate cyclase activity"/>
    <property type="evidence" value="ECO:0007669"/>
    <property type="project" value="TreeGrafter"/>
</dbReference>
<keyword evidence="4" id="KW-1185">Reference proteome</keyword>
<dbReference type="InterPro" id="IPR000160">
    <property type="entry name" value="GGDEF_dom"/>
</dbReference>
<keyword evidence="1" id="KW-1133">Transmembrane helix</keyword>
<dbReference type="GO" id="GO:0043709">
    <property type="term" value="P:cell adhesion involved in single-species biofilm formation"/>
    <property type="evidence" value="ECO:0007669"/>
    <property type="project" value="TreeGrafter"/>
</dbReference>
<dbReference type="GO" id="GO:1902201">
    <property type="term" value="P:negative regulation of bacterial-type flagellum-dependent cell motility"/>
    <property type="evidence" value="ECO:0007669"/>
    <property type="project" value="TreeGrafter"/>
</dbReference>
<dbReference type="SUPFAM" id="SSF55073">
    <property type="entry name" value="Nucleotide cyclase"/>
    <property type="match status" value="1"/>
</dbReference>
<dbReference type="SMART" id="SM00267">
    <property type="entry name" value="GGDEF"/>
    <property type="match status" value="1"/>
</dbReference>
<dbReference type="STRING" id="47312.SAMN04489765_3038"/>
<dbReference type="InterPro" id="IPR043128">
    <property type="entry name" value="Rev_trsase/Diguanyl_cyclase"/>
</dbReference>
<dbReference type="PANTHER" id="PTHR45138:SF9">
    <property type="entry name" value="DIGUANYLATE CYCLASE DGCM-RELATED"/>
    <property type="match status" value="1"/>
</dbReference>
<organism evidence="3 4">
    <name type="scientific">Tsukamurella pulmonis</name>
    <dbReference type="NCBI Taxonomy" id="47312"/>
    <lineage>
        <taxon>Bacteria</taxon>
        <taxon>Bacillati</taxon>
        <taxon>Actinomycetota</taxon>
        <taxon>Actinomycetes</taxon>
        <taxon>Mycobacteriales</taxon>
        <taxon>Tsukamurellaceae</taxon>
        <taxon>Tsukamurella</taxon>
    </lineage>
</organism>
<dbReference type="EMBL" id="FNLF01000002">
    <property type="protein sequence ID" value="SDR06893.1"/>
    <property type="molecule type" value="Genomic_DNA"/>
</dbReference>
<dbReference type="NCBIfam" id="TIGR00254">
    <property type="entry name" value="GGDEF"/>
    <property type="match status" value="1"/>
</dbReference>
<dbReference type="InterPro" id="IPR029787">
    <property type="entry name" value="Nucleotide_cyclase"/>
</dbReference>
<keyword evidence="1" id="KW-0812">Transmembrane</keyword>
<gene>
    <name evidence="3" type="ORF">SAMN04489765_3038</name>
</gene>
<dbReference type="Proteomes" id="UP000183053">
    <property type="component" value="Unassembled WGS sequence"/>
</dbReference>
<evidence type="ECO:0000259" key="2">
    <source>
        <dbReference type="PROSITE" id="PS50887"/>
    </source>
</evidence>
<evidence type="ECO:0000313" key="4">
    <source>
        <dbReference type="Proteomes" id="UP000183053"/>
    </source>
</evidence>
<evidence type="ECO:0000256" key="1">
    <source>
        <dbReference type="SAM" id="Phobius"/>
    </source>
</evidence>